<keyword evidence="8 13" id="KW-0472">Membrane</keyword>
<evidence type="ECO:0000256" key="10">
    <source>
        <dbReference type="ARBA" id="ARBA00023180"/>
    </source>
</evidence>
<evidence type="ECO:0000256" key="9">
    <source>
        <dbReference type="ARBA" id="ARBA00023170"/>
    </source>
</evidence>
<dbReference type="PANTHER" id="PTHR11394:SF58">
    <property type="entry name" value="TASTE RECEPTOR TYPE 2 MEMBER 7"/>
    <property type="match status" value="1"/>
</dbReference>
<dbReference type="Pfam" id="PF05296">
    <property type="entry name" value="TAS2R"/>
    <property type="match status" value="1"/>
</dbReference>
<evidence type="ECO:0000256" key="5">
    <source>
        <dbReference type="ARBA" id="ARBA00022692"/>
    </source>
</evidence>
<reference evidence="16" key="1">
    <citation type="submission" date="2025-08" db="UniProtKB">
        <authorList>
            <consortium name="RefSeq"/>
        </authorList>
    </citation>
    <scope>IDENTIFICATION</scope>
    <source>
        <tissue evidence="16">Spleen</tissue>
    </source>
</reference>
<accession>A0A6P5J9I7</accession>
<feature type="transmembrane region" description="Helical" evidence="14">
    <location>
        <begin position="173"/>
        <end position="206"/>
    </location>
</feature>
<evidence type="ECO:0000256" key="4">
    <source>
        <dbReference type="ARBA" id="ARBA00022606"/>
    </source>
</evidence>
<dbReference type="FunFam" id="1.20.1070.10:FF:000042">
    <property type="entry name" value="Taste receptor type 2 member 7"/>
    <property type="match status" value="1"/>
</dbReference>
<evidence type="ECO:0000256" key="14">
    <source>
        <dbReference type="SAM" id="Phobius"/>
    </source>
</evidence>
<dbReference type="KEGG" id="pcw:110198050"/>
<dbReference type="GO" id="GO:0004930">
    <property type="term" value="F:G protein-coupled receptor activity"/>
    <property type="evidence" value="ECO:0007669"/>
    <property type="project" value="UniProtKB-KW"/>
</dbReference>
<keyword evidence="10" id="KW-0325">Glycoprotein</keyword>
<dbReference type="Gene3D" id="1.20.1070.10">
    <property type="entry name" value="Rhodopsin 7-helix transmembrane proteins"/>
    <property type="match status" value="1"/>
</dbReference>
<dbReference type="PANTHER" id="PTHR11394">
    <property type="entry name" value="TASTE RECEPTOR TYPE 2"/>
    <property type="match status" value="1"/>
</dbReference>
<dbReference type="RefSeq" id="XP_020827799.1">
    <property type="nucleotide sequence ID" value="XM_020972140.1"/>
</dbReference>
<dbReference type="GO" id="GO:0016020">
    <property type="term" value="C:membrane"/>
    <property type="evidence" value="ECO:0007669"/>
    <property type="project" value="UniProtKB-SubCell"/>
</dbReference>
<organism evidence="15 16">
    <name type="scientific">Phascolarctos cinereus</name>
    <name type="common">Koala</name>
    <dbReference type="NCBI Taxonomy" id="38626"/>
    <lineage>
        <taxon>Eukaryota</taxon>
        <taxon>Metazoa</taxon>
        <taxon>Chordata</taxon>
        <taxon>Craniata</taxon>
        <taxon>Vertebrata</taxon>
        <taxon>Euteleostomi</taxon>
        <taxon>Mammalia</taxon>
        <taxon>Metatheria</taxon>
        <taxon>Diprotodontia</taxon>
        <taxon>Phascolarctidae</taxon>
        <taxon>Phascolarctos</taxon>
    </lineage>
</organism>
<dbReference type="GO" id="GO:0033038">
    <property type="term" value="F:bitter taste receptor activity"/>
    <property type="evidence" value="ECO:0007669"/>
    <property type="project" value="InterPro"/>
</dbReference>
<feature type="transmembrane region" description="Helical" evidence="14">
    <location>
        <begin position="260"/>
        <end position="283"/>
    </location>
</feature>
<keyword evidence="9 13" id="KW-0675">Receptor</keyword>
<comment type="similarity">
    <text evidence="2 12">Belongs to the G-protein coupled receptor T2R family.</text>
</comment>
<evidence type="ECO:0000256" key="6">
    <source>
        <dbReference type="ARBA" id="ARBA00022989"/>
    </source>
</evidence>
<dbReference type="InterPro" id="IPR007960">
    <property type="entry name" value="TAS2R"/>
</dbReference>
<dbReference type="CDD" id="cd13950">
    <property type="entry name" value="7tm_TAS2R"/>
    <property type="match status" value="1"/>
</dbReference>
<dbReference type="Proteomes" id="UP000515140">
    <property type="component" value="Unplaced"/>
</dbReference>
<dbReference type="GeneID" id="110198050"/>
<feature type="transmembrane region" description="Helical" evidence="14">
    <location>
        <begin position="127"/>
        <end position="153"/>
    </location>
</feature>
<keyword evidence="7 13" id="KW-0297">G-protein coupled receptor</keyword>
<evidence type="ECO:0000256" key="13">
    <source>
        <dbReference type="RuleBase" id="RU004424"/>
    </source>
</evidence>
<keyword evidence="5 13" id="KW-0812">Transmembrane</keyword>
<proteinExistence type="inferred from homology"/>
<evidence type="ECO:0000256" key="7">
    <source>
        <dbReference type="ARBA" id="ARBA00023040"/>
    </source>
</evidence>
<dbReference type="AlphaFoldDB" id="A0A6P5J9I7"/>
<evidence type="ECO:0000313" key="15">
    <source>
        <dbReference type="Proteomes" id="UP000515140"/>
    </source>
</evidence>
<keyword evidence="4 13" id="KW-0716">Sensory transduction</keyword>
<evidence type="ECO:0000256" key="8">
    <source>
        <dbReference type="ARBA" id="ARBA00023136"/>
    </source>
</evidence>
<protein>
    <recommendedName>
        <fullName evidence="13">Taste receptor type 2</fullName>
    </recommendedName>
</protein>
<feature type="transmembrane region" description="Helical" evidence="14">
    <location>
        <begin position="227"/>
        <end position="248"/>
    </location>
</feature>
<evidence type="ECO:0000256" key="11">
    <source>
        <dbReference type="ARBA" id="ARBA00023224"/>
    </source>
</evidence>
<feature type="transmembrane region" description="Helical" evidence="14">
    <location>
        <begin position="12"/>
        <end position="33"/>
    </location>
</feature>
<dbReference type="InParanoid" id="A0A6P5J9I7"/>
<gene>
    <name evidence="16" type="primary">LOC110198050</name>
</gene>
<keyword evidence="15" id="KW-1185">Reference proteome</keyword>
<comment type="subcellular location">
    <subcellularLocation>
        <location evidence="1 13">Membrane</location>
        <topology evidence="1 13">Multi-pass membrane protein</topology>
    </subcellularLocation>
</comment>
<evidence type="ECO:0000256" key="1">
    <source>
        <dbReference type="ARBA" id="ARBA00004141"/>
    </source>
</evidence>
<evidence type="ECO:0000256" key="3">
    <source>
        <dbReference type="ARBA" id="ARBA00022480"/>
    </source>
</evidence>
<feature type="transmembrane region" description="Helical" evidence="14">
    <location>
        <begin position="84"/>
        <end position="106"/>
    </location>
</feature>
<keyword evidence="6 14" id="KW-1133">Transmembrane helix</keyword>
<name>A0A6P5J9I7_PHACI</name>
<evidence type="ECO:0000256" key="2">
    <source>
        <dbReference type="ARBA" id="ARBA00007376"/>
    </source>
</evidence>
<evidence type="ECO:0000313" key="16">
    <source>
        <dbReference type="RefSeq" id="XP_020827799.1"/>
    </source>
</evidence>
<keyword evidence="3 13" id="KW-0919">Taste</keyword>
<sequence length="330" mass="38258">MLSGGEKIFMALASGEFLLGFVVNGFIALVNCIDRVKRKKLPPSDLILVSLAISRIGLSCTIVWESYLIVTSINVPTQVRMIDIFLVLTHGTHMWFATVLSIFYFLKITNFSNPFFLWMKRRIDRMLFMLLMRPFIIYFSIAFPMMQTMYFYHSGLFSRGKERNVSEEVHVSNSIFFMLQVLFSVLSLIPFILSITSFSLFILSLWKHIRQMQLNATGQRDPSTEAHVGAMKAVSSFIILFLLYYVGFYVNYLTKEKSKLASMLCVSIMLFYSFGHSVILILSNSKLRKAALRVSWLMRFCQRGCHLQALWVPLRIIWHFLGRKKSHWSP</sequence>
<dbReference type="SUPFAM" id="SSF81321">
    <property type="entry name" value="Family A G protein-coupled receptor-like"/>
    <property type="match status" value="1"/>
</dbReference>
<evidence type="ECO:0000256" key="12">
    <source>
        <dbReference type="RuleBase" id="RU004423"/>
    </source>
</evidence>
<feature type="transmembrane region" description="Helical" evidence="14">
    <location>
        <begin position="45"/>
        <end position="64"/>
    </location>
</feature>
<keyword evidence="11 13" id="KW-0807">Transducer</keyword>